<dbReference type="EMBL" id="UGJJ01000004">
    <property type="protein sequence ID" value="STR03415.1"/>
    <property type="molecule type" value="Genomic_DNA"/>
</dbReference>
<accession>A0A377R780</accession>
<protein>
    <submittedName>
        <fullName evidence="2">Mu-like prophage protein gp29</fullName>
    </submittedName>
</protein>
<dbReference type="RefSeq" id="WP_115307189.1">
    <property type="nucleotide sequence ID" value="NZ_CP091516.1"/>
</dbReference>
<dbReference type="OrthoDB" id="8613757at2"/>
<evidence type="ECO:0000313" key="2">
    <source>
        <dbReference type="EMBL" id="STR03415.1"/>
    </source>
</evidence>
<dbReference type="Proteomes" id="UP000254293">
    <property type="component" value="Unassembled WGS sequence"/>
</dbReference>
<proteinExistence type="predicted"/>
<evidence type="ECO:0000313" key="3">
    <source>
        <dbReference type="Proteomes" id="UP000254293"/>
    </source>
</evidence>
<dbReference type="AlphaFoldDB" id="A0A377R780"/>
<reference evidence="2 3" key="1">
    <citation type="submission" date="2018-06" db="EMBL/GenBank/DDBJ databases">
        <authorList>
            <consortium name="Pathogen Informatics"/>
            <person name="Doyle S."/>
        </authorList>
    </citation>
    <scope>NUCLEOTIDE SEQUENCE [LARGE SCALE GENOMIC DNA]</scope>
    <source>
        <strain evidence="2 3">NCTC13336</strain>
    </source>
</reference>
<organism evidence="2 3">
    <name type="scientific">Kingella potus</name>
    <dbReference type="NCBI Taxonomy" id="265175"/>
    <lineage>
        <taxon>Bacteria</taxon>
        <taxon>Pseudomonadati</taxon>
        <taxon>Pseudomonadota</taxon>
        <taxon>Betaproteobacteria</taxon>
        <taxon>Neisseriales</taxon>
        <taxon>Neisseriaceae</taxon>
        <taxon>Kingella</taxon>
    </lineage>
</organism>
<evidence type="ECO:0000313" key="1">
    <source>
        <dbReference type="EMBL" id="STQ99837.1"/>
    </source>
</evidence>
<sequence length="475" mass="52973">MFWQKKKQAKAFKQELKTLVADTAYALDAFSAESSDELLDRLQLSRAEAYSAVSSDDEVESCKEDLRTAMTASGWRLYGEGTDDAQTDRIYRCIRRHLGAFVELVLTARLNGYAVGRYVWKVEEDGFITLDKVRDRRDELEKYVPQRDGGLKYRGENGEELVDTNVLHLFLANKPTAKNPAGEMTVARLYPAVALRKQGIQYAYQFIKRYGQPYLVGRYANALDDNVKTVYGLINGGAATLSSEDSIEMLTNPATGSAFGEIEKLANARIQKLLLGKVKTSELNSGSRSAQQIEENARQDRIEAYLTLLSLAVQHAVDALLMVNAQWGVPVKHQGGLWFEFNEEIKVDKARAERDKIYADIGQLRFTEEYYEKVLGFEPEHYELAQNPQRPSENRALSARFSDTGVSDGLSAAEAADRAIMQPKVAAILSALAEADGYAAFQTALNQMDLSENDLLLVDKLVGESVRAFAEGQNE</sequence>
<gene>
    <name evidence="1" type="ORF">NCTC13336_00023</name>
    <name evidence="2" type="ORF">NCTC13336_02342</name>
</gene>
<keyword evidence="3" id="KW-1185">Reference proteome</keyword>
<name>A0A377R780_9NEIS</name>
<dbReference type="EMBL" id="UGJJ01000001">
    <property type="protein sequence ID" value="STQ99837.1"/>
    <property type="molecule type" value="Genomic_DNA"/>
</dbReference>
<dbReference type="Pfam" id="PF06074">
    <property type="entry name" value="Portal_Mu"/>
    <property type="match status" value="1"/>
</dbReference>
<dbReference type="InterPro" id="IPR009279">
    <property type="entry name" value="Portal_Mu"/>
</dbReference>